<name>A0A8H3IJQ3_9LECA</name>
<dbReference type="PANTHER" id="PTHR23112:SF0">
    <property type="entry name" value="TRANSMEMBRANE PROTEIN 116"/>
    <property type="match status" value="1"/>
</dbReference>
<keyword evidence="9" id="KW-1185">Reference proteome</keyword>
<dbReference type="SUPFAM" id="SSF81321">
    <property type="entry name" value="Family A G protein-coupled receptor-like"/>
    <property type="match status" value="1"/>
</dbReference>
<keyword evidence="3 6" id="KW-1133">Transmembrane helix</keyword>
<organism evidence="8 9">
    <name type="scientific">Imshaugia aleurites</name>
    <dbReference type="NCBI Taxonomy" id="172621"/>
    <lineage>
        <taxon>Eukaryota</taxon>
        <taxon>Fungi</taxon>
        <taxon>Dikarya</taxon>
        <taxon>Ascomycota</taxon>
        <taxon>Pezizomycotina</taxon>
        <taxon>Lecanoromycetes</taxon>
        <taxon>OSLEUM clade</taxon>
        <taxon>Lecanoromycetidae</taxon>
        <taxon>Lecanorales</taxon>
        <taxon>Lecanorineae</taxon>
        <taxon>Parmeliaceae</taxon>
        <taxon>Imshaugia</taxon>
    </lineage>
</organism>
<dbReference type="EMBL" id="CAJPDT010000019">
    <property type="protein sequence ID" value="CAF9918005.1"/>
    <property type="molecule type" value="Genomic_DNA"/>
</dbReference>
<reference evidence="8" key="1">
    <citation type="submission" date="2021-03" db="EMBL/GenBank/DDBJ databases">
        <authorList>
            <person name="Tagirdzhanova G."/>
        </authorList>
    </citation>
    <scope>NUCLEOTIDE SEQUENCE</scope>
</reference>
<dbReference type="PROSITE" id="PS50261">
    <property type="entry name" value="G_PROTEIN_RECEP_F2_4"/>
    <property type="match status" value="1"/>
</dbReference>
<feature type="transmembrane region" description="Helical" evidence="6">
    <location>
        <begin position="48"/>
        <end position="66"/>
    </location>
</feature>
<dbReference type="PANTHER" id="PTHR23112">
    <property type="entry name" value="G PROTEIN-COUPLED RECEPTOR 157-RELATED"/>
    <property type="match status" value="1"/>
</dbReference>
<dbReference type="OrthoDB" id="18453at2759"/>
<evidence type="ECO:0000313" key="8">
    <source>
        <dbReference type="EMBL" id="CAF9918005.1"/>
    </source>
</evidence>
<evidence type="ECO:0000259" key="7">
    <source>
        <dbReference type="PROSITE" id="PS50261"/>
    </source>
</evidence>
<evidence type="ECO:0000256" key="3">
    <source>
        <dbReference type="ARBA" id="ARBA00022989"/>
    </source>
</evidence>
<feature type="transmembrane region" description="Helical" evidence="6">
    <location>
        <begin position="22"/>
        <end position="41"/>
    </location>
</feature>
<feature type="region of interest" description="Disordered" evidence="5">
    <location>
        <begin position="274"/>
        <end position="294"/>
    </location>
</feature>
<accession>A0A8H3IJQ3</accession>
<evidence type="ECO:0000256" key="5">
    <source>
        <dbReference type="SAM" id="MobiDB-lite"/>
    </source>
</evidence>
<dbReference type="GO" id="GO:0005886">
    <property type="term" value="C:plasma membrane"/>
    <property type="evidence" value="ECO:0007669"/>
    <property type="project" value="TreeGrafter"/>
</dbReference>
<evidence type="ECO:0000256" key="4">
    <source>
        <dbReference type="ARBA" id="ARBA00023136"/>
    </source>
</evidence>
<keyword evidence="2 6" id="KW-0812">Transmembrane</keyword>
<dbReference type="Proteomes" id="UP000664534">
    <property type="component" value="Unassembled WGS sequence"/>
</dbReference>
<proteinExistence type="predicted"/>
<protein>
    <recommendedName>
        <fullName evidence="7">G-protein coupled receptors family 2 profile 2 domain-containing protein</fullName>
    </recommendedName>
</protein>
<feature type="transmembrane region" description="Helical" evidence="6">
    <location>
        <begin position="124"/>
        <end position="142"/>
    </location>
</feature>
<evidence type="ECO:0000256" key="6">
    <source>
        <dbReference type="SAM" id="Phobius"/>
    </source>
</evidence>
<dbReference type="Pfam" id="PF05462">
    <property type="entry name" value="Dicty_CAR"/>
    <property type="match status" value="1"/>
</dbReference>
<dbReference type="InterPro" id="IPR017981">
    <property type="entry name" value="GPCR_2-like_7TM"/>
</dbReference>
<evidence type="ECO:0000313" key="9">
    <source>
        <dbReference type="Proteomes" id="UP000664534"/>
    </source>
</evidence>
<dbReference type="GO" id="GO:0007189">
    <property type="term" value="P:adenylate cyclase-activating G protein-coupled receptor signaling pathway"/>
    <property type="evidence" value="ECO:0007669"/>
    <property type="project" value="TreeGrafter"/>
</dbReference>
<dbReference type="GO" id="GO:0004930">
    <property type="term" value="F:G protein-coupled receptor activity"/>
    <property type="evidence" value="ECO:0007669"/>
    <property type="project" value="TreeGrafter"/>
</dbReference>
<evidence type="ECO:0000256" key="1">
    <source>
        <dbReference type="ARBA" id="ARBA00004141"/>
    </source>
</evidence>
<keyword evidence="4 6" id="KW-0472">Membrane</keyword>
<feature type="transmembrane region" description="Helical" evidence="6">
    <location>
        <begin position="86"/>
        <end position="112"/>
    </location>
</feature>
<dbReference type="AlphaFoldDB" id="A0A8H3IJQ3"/>
<comment type="subcellular location">
    <subcellularLocation>
        <location evidence="1">Membrane</location>
        <topology evidence="1">Multi-pass membrane protein</topology>
    </subcellularLocation>
</comment>
<sequence>MAVKATPGQINAMAITERVTSIISLLGIFFILSTFLLGRGFDKPINRLFFFASFSNLGMNIAALIAENGVSAGQNSSLCQFQAFGIQWFLGVDTLWALCMGFNVYLALFRGWTSERMRRQEWKYFLACYGCSFIPALVYLFVSTKSKGKVYGPALLWCWVSPQWDPLRIATLYGVVWVALLFALIIYMMAFRKVWTNRHELQGLFNPFNENPFEGTVTTVVDVTTYARNELPLHPPNTNNTNNKNNTDTEMAISTLQRANTRDDDFDPYSVSIEVGQPPHAHHEPPHQQPRQPSAPDIFKVRTLTRNAALRSTDPEAWLYARSAFLFFLALLISWLPSSLNRLYALARPDSYLFGLNYTEALVLPLQGACNAAVYVLTSRSACGVLWREVVGGGKSGGKVGKGEVGMGMGGEGGGLGEPRVQRFQSRRTVRRLGSEESCVTGLNRGGGGF</sequence>
<comment type="caution">
    <text evidence="8">The sequence shown here is derived from an EMBL/GenBank/DDBJ whole genome shotgun (WGS) entry which is preliminary data.</text>
</comment>
<gene>
    <name evidence="8" type="ORF">IMSHALPRED_003816</name>
</gene>
<feature type="transmembrane region" description="Helical" evidence="6">
    <location>
        <begin position="169"/>
        <end position="190"/>
    </location>
</feature>
<feature type="transmembrane region" description="Helical" evidence="6">
    <location>
        <begin position="319"/>
        <end position="338"/>
    </location>
</feature>
<dbReference type="Gene3D" id="1.20.1070.10">
    <property type="entry name" value="Rhodopsin 7-helix transmembrane proteins"/>
    <property type="match status" value="1"/>
</dbReference>
<feature type="domain" description="G-protein coupled receptors family 2 profile 2" evidence="7">
    <location>
        <begin position="13"/>
        <end position="199"/>
    </location>
</feature>
<dbReference type="GO" id="GO:0007166">
    <property type="term" value="P:cell surface receptor signaling pathway"/>
    <property type="evidence" value="ECO:0007669"/>
    <property type="project" value="InterPro"/>
</dbReference>
<evidence type="ECO:0000256" key="2">
    <source>
        <dbReference type="ARBA" id="ARBA00022692"/>
    </source>
</evidence>